<feature type="transmembrane region" description="Helical" evidence="6">
    <location>
        <begin position="351"/>
        <end position="373"/>
    </location>
</feature>
<feature type="transmembrane region" description="Helical" evidence="6">
    <location>
        <begin position="187"/>
        <end position="207"/>
    </location>
</feature>
<feature type="transmembrane region" description="Helical" evidence="6">
    <location>
        <begin position="422"/>
        <end position="441"/>
    </location>
</feature>
<comment type="subcellular location">
    <subcellularLocation>
        <location evidence="1">Membrane</location>
        <topology evidence="1">Multi-pass membrane protein</topology>
    </subcellularLocation>
</comment>
<reference evidence="8" key="1">
    <citation type="journal article" date="2017" name="Nat. Ecol. Evol.">
        <title>Genome expansion and lineage-specific genetic innovations in the forest pathogenic fungi Armillaria.</title>
        <authorList>
            <person name="Sipos G."/>
            <person name="Prasanna A.N."/>
            <person name="Walter M.C."/>
            <person name="O'Connor E."/>
            <person name="Balint B."/>
            <person name="Krizsan K."/>
            <person name="Kiss B."/>
            <person name="Hess J."/>
            <person name="Varga T."/>
            <person name="Slot J."/>
            <person name="Riley R."/>
            <person name="Boka B."/>
            <person name="Rigling D."/>
            <person name="Barry K."/>
            <person name="Lee J."/>
            <person name="Mihaltcheva S."/>
            <person name="LaButti K."/>
            <person name="Lipzen A."/>
            <person name="Waldron R."/>
            <person name="Moloney N.M."/>
            <person name="Sperisen C."/>
            <person name="Kredics L."/>
            <person name="Vagvoelgyi C."/>
            <person name="Patrignani A."/>
            <person name="Fitzpatrick D."/>
            <person name="Nagy I."/>
            <person name="Doyle S."/>
            <person name="Anderson J.B."/>
            <person name="Grigoriev I.V."/>
            <person name="Gueldener U."/>
            <person name="Muensterkoetter M."/>
            <person name="Nagy L.G."/>
        </authorList>
    </citation>
    <scope>NUCLEOTIDE SEQUENCE [LARGE SCALE GENOMIC DNA]</scope>
    <source>
        <strain evidence="8">Ar21-2</strain>
    </source>
</reference>
<evidence type="ECO:0000256" key="3">
    <source>
        <dbReference type="ARBA" id="ARBA00022692"/>
    </source>
</evidence>
<accession>A0A2H3E2J3</accession>
<evidence type="ECO:0000256" key="4">
    <source>
        <dbReference type="ARBA" id="ARBA00022989"/>
    </source>
</evidence>
<dbReference type="InterPro" id="IPR011701">
    <property type="entry name" value="MFS"/>
</dbReference>
<protein>
    <submittedName>
        <fullName evidence="7">MFS general substrate transporter</fullName>
    </submittedName>
</protein>
<organism evidence="7 8">
    <name type="scientific">Armillaria gallica</name>
    <name type="common">Bulbous honey fungus</name>
    <name type="synonym">Armillaria bulbosa</name>
    <dbReference type="NCBI Taxonomy" id="47427"/>
    <lineage>
        <taxon>Eukaryota</taxon>
        <taxon>Fungi</taxon>
        <taxon>Dikarya</taxon>
        <taxon>Basidiomycota</taxon>
        <taxon>Agaricomycotina</taxon>
        <taxon>Agaricomycetes</taxon>
        <taxon>Agaricomycetidae</taxon>
        <taxon>Agaricales</taxon>
        <taxon>Marasmiineae</taxon>
        <taxon>Physalacriaceae</taxon>
        <taxon>Armillaria</taxon>
    </lineage>
</organism>
<dbReference type="STRING" id="47427.A0A2H3E2J3"/>
<dbReference type="InterPro" id="IPR036259">
    <property type="entry name" value="MFS_trans_sf"/>
</dbReference>
<feature type="transmembrane region" description="Helical" evidence="6">
    <location>
        <begin position="453"/>
        <end position="474"/>
    </location>
</feature>
<dbReference type="GO" id="GO:0022857">
    <property type="term" value="F:transmembrane transporter activity"/>
    <property type="evidence" value="ECO:0007669"/>
    <property type="project" value="InterPro"/>
</dbReference>
<dbReference type="AlphaFoldDB" id="A0A2H3E2J3"/>
<dbReference type="FunCoup" id="A0A2H3E2J3">
    <property type="interactions" value="117"/>
</dbReference>
<evidence type="ECO:0000313" key="7">
    <source>
        <dbReference type="EMBL" id="PBK93896.1"/>
    </source>
</evidence>
<keyword evidence="8" id="KW-1185">Reference proteome</keyword>
<feature type="transmembrane region" description="Helical" evidence="6">
    <location>
        <begin position="151"/>
        <end position="175"/>
    </location>
</feature>
<proteinExistence type="predicted"/>
<evidence type="ECO:0000256" key="5">
    <source>
        <dbReference type="ARBA" id="ARBA00023136"/>
    </source>
</evidence>
<dbReference type="OrthoDB" id="6730379at2759"/>
<keyword evidence="2" id="KW-0813">Transport</keyword>
<gene>
    <name evidence="7" type="ORF">ARMGADRAFT_928789</name>
</gene>
<dbReference type="Gene3D" id="1.20.1250.20">
    <property type="entry name" value="MFS general substrate transporter like domains"/>
    <property type="match status" value="1"/>
</dbReference>
<dbReference type="InParanoid" id="A0A2H3E2J3"/>
<evidence type="ECO:0000256" key="6">
    <source>
        <dbReference type="SAM" id="Phobius"/>
    </source>
</evidence>
<dbReference type="SUPFAM" id="SSF103473">
    <property type="entry name" value="MFS general substrate transporter"/>
    <property type="match status" value="1"/>
</dbReference>
<dbReference type="OMA" id="ENRENHG"/>
<evidence type="ECO:0000256" key="1">
    <source>
        <dbReference type="ARBA" id="ARBA00004141"/>
    </source>
</evidence>
<dbReference type="Pfam" id="PF07690">
    <property type="entry name" value="MFS_1"/>
    <property type="match status" value="1"/>
</dbReference>
<keyword evidence="4 6" id="KW-1133">Transmembrane helix</keyword>
<dbReference type="EMBL" id="KZ293655">
    <property type="protein sequence ID" value="PBK93896.1"/>
    <property type="molecule type" value="Genomic_DNA"/>
</dbReference>
<keyword evidence="5 6" id="KW-0472">Membrane</keyword>
<keyword evidence="3 6" id="KW-0812">Transmembrane</keyword>
<name>A0A2H3E2J3_ARMGA</name>
<sequence>MASASDEKFSTEKKINPHLMEVSANQVDTGAVLVVGKTGHLSRSEATRIRRKIDLHIVPLIRLSLSRIQYMDKATLGNAAVLGLLEDTHLSTDHEDLRLGTIFYLGYLVFEFPQNLCLQRLPVGKWLSFNILAWAIALCMHAACKNFAGLFVVRLILGICEGSITAGFMIVTSMFYTRTEQTLRVGYWFLMNGTAQIISGFISFGTLHMKTNTLQAWQWLMIILGILTMVTAIIFWFLFPDSPTNAWFLTPEERSSAVQRIKENQTGVENKHFKKEQMIEALTDVKIWLFALFSVLADIPNSLVNQRQIIISSFGFSDLETTLLGCVPGAVAILAVWSGTAIAARIPNSRAWVGVIYLIPNLAAVFLMLFLSWDNRLGLLLTLFFAGKTLNHLFTTAFETVAVLSLSWLSSTTAGHTKRITANAIILSAYCIGNAVGPLMWAEKYKPRNRVPWAIMGVCVVLRILTLLGIRYLLSTENRRRDAEPVDTAYADVYIERLKEDGVMEKVRVDKEFLDLTDKQNRDFRYVL</sequence>
<feature type="transmembrane region" description="Helical" evidence="6">
    <location>
        <begin position="393"/>
        <end position="410"/>
    </location>
</feature>
<dbReference type="Proteomes" id="UP000217790">
    <property type="component" value="Unassembled WGS sequence"/>
</dbReference>
<feature type="transmembrane region" description="Helical" evidence="6">
    <location>
        <begin position="219"/>
        <end position="239"/>
    </location>
</feature>
<feature type="transmembrane region" description="Helical" evidence="6">
    <location>
        <begin position="322"/>
        <end position="344"/>
    </location>
</feature>
<dbReference type="GO" id="GO:0016020">
    <property type="term" value="C:membrane"/>
    <property type="evidence" value="ECO:0007669"/>
    <property type="project" value="UniProtKB-SubCell"/>
</dbReference>
<evidence type="ECO:0000313" key="8">
    <source>
        <dbReference type="Proteomes" id="UP000217790"/>
    </source>
</evidence>
<evidence type="ECO:0000256" key="2">
    <source>
        <dbReference type="ARBA" id="ARBA00022448"/>
    </source>
</evidence>
<dbReference type="PANTHER" id="PTHR43791">
    <property type="entry name" value="PERMEASE-RELATED"/>
    <property type="match status" value="1"/>
</dbReference>
<dbReference type="PANTHER" id="PTHR43791:SF63">
    <property type="entry name" value="HIGH AFFINITY CYSTEINE TRANSPORTER"/>
    <property type="match status" value="1"/>
</dbReference>